<keyword evidence="2" id="KW-1185">Reference proteome</keyword>
<comment type="caution">
    <text evidence="1">The sequence shown here is derived from an EMBL/GenBank/DDBJ whole genome shotgun (WGS) entry which is preliminary data.</text>
</comment>
<evidence type="ECO:0008006" key="3">
    <source>
        <dbReference type="Google" id="ProtNLM"/>
    </source>
</evidence>
<dbReference type="PANTHER" id="PTHR31871">
    <property type="entry name" value="OS02G0137100 PROTEIN"/>
    <property type="match status" value="1"/>
</dbReference>
<accession>A0A9R1UI96</accession>
<sequence>MDTPETQHESQKTLVPDSGLVSISSNHNRKVSREDTELVREFVLLSCSSNLIERCLQLYMNRDEVVKTLLSHACIHPGFTSLVWQKLEEENAYFFRAYYIRLKLKKHIIIFNHLLEHQYHLMKYPMPPKLPMGPIQNRVHPMPVNNLPMGYPVLQQPPMGTPGQPHMDSMGMSSCHVVNGVPAPSHFHPIRMNSGNE</sequence>
<name>A0A9R1UI96_LACSA</name>
<dbReference type="NCBIfam" id="TIGR01589">
    <property type="entry name" value="A_thal_3526"/>
    <property type="match status" value="1"/>
</dbReference>
<dbReference type="AlphaFoldDB" id="A0A9R1UI96"/>
<reference evidence="1 2" key="1">
    <citation type="journal article" date="2017" name="Nat. Commun.">
        <title>Genome assembly with in vitro proximity ligation data and whole-genome triplication in lettuce.</title>
        <authorList>
            <person name="Reyes-Chin-Wo S."/>
            <person name="Wang Z."/>
            <person name="Yang X."/>
            <person name="Kozik A."/>
            <person name="Arikit S."/>
            <person name="Song C."/>
            <person name="Xia L."/>
            <person name="Froenicke L."/>
            <person name="Lavelle D.O."/>
            <person name="Truco M.J."/>
            <person name="Xia R."/>
            <person name="Zhu S."/>
            <person name="Xu C."/>
            <person name="Xu H."/>
            <person name="Xu X."/>
            <person name="Cox K."/>
            <person name="Korf I."/>
            <person name="Meyers B.C."/>
            <person name="Michelmore R.W."/>
        </authorList>
    </citation>
    <scope>NUCLEOTIDE SEQUENCE [LARGE SCALE GENOMIC DNA]</scope>
    <source>
        <strain evidence="2">cv. Salinas</strain>
        <tissue evidence="1">Seedlings</tissue>
    </source>
</reference>
<dbReference type="PANTHER" id="PTHR31871:SF9">
    <property type="entry name" value="HELICASE WITH ZINC FINGER PROTEIN"/>
    <property type="match status" value="1"/>
</dbReference>
<evidence type="ECO:0000313" key="1">
    <source>
        <dbReference type="EMBL" id="KAJ0187617.1"/>
    </source>
</evidence>
<proteinExistence type="predicted"/>
<protein>
    <recommendedName>
        <fullName evidence="3">Angiotensin-converting enzyme 2</fullName>
    </recommendedName>
</protein>
<dbReference type="Pfam" id="PF09713">
    <property type="entry name" value="A_thal_3526"/>
    <property type="match status" value="1"/>
</dbReference>
<dbReference type="EMBL" id="NBSK02000009">
    <property type="protein sequence ID" value="KAJ0187617.1"/>
    <property type="molecule type" value="Genomic_DNA"/>
</dbReference>
<dbReference type="InterPro" id="IPR006476">
    <property type="entry name" value="CHP01589_pln"/>
</dbReference>
<organism evidence="1 2">
    <name type="scientific">Lactuca sativa</name>
    <name type="common">Garden lettuce</name>
    <dbReference type="NCBI Taxonomy" id="4236"/>
    <lineage>
        <taxon>Eukaryota</taxon>
        <taxon>Viridiplantae</taxon>
        <taxon>Streptophyta</taxon>
        <taxon>Embryophyta</taxon>
        <taxon>Tracheophyta</taxon>
        <taxon>Spermatophyta</taxon>
        <taxon>Magnoliopsida</taxon>
        <taxon>eudicotyledons</taxon>
        <taxon>Gunneridae</taxon>
        <taxon>Pentapetalae</taxon>
        <taxon>asterids</taxon>
        <taxon>campanulids</taxon>
        <taxon>Asterales</taxon>
        <taxon>Asteraceae</taxon>
        <taxon>Cichorioideae</taxon>
        <taxon>Cichorieae</taxon>
        <taxon>Lactucinae</taxon>
        <taxon>Lactuca</taxon>
    </lineage>
</organism>
<dbReference type="Proteomes" id="UP000235145">
    <property type="component" value="Unassembled WGS sequence"/>
</dbReference>
<evidence type="ECO:0000313" key="2">
    <source>
        <dbReference type="Proteomes" id="UP000235145"/>
    </source>
</evidence>
<gene>
    <name evidence="1" type="ORF">LSAT_V11C900493790</name>
</gene>